<evidence type="ECO:0000313" key="5">
    <source>
        <dbReference type="Proteomes" id="UP000178086"/>
    </source>
</evidence>
<dbReference type="SMART" id="SM00086">
    <property type="entry name" value="PAC"/>
    <property type="match status" value="2"/>
</dbReference>
<feature type="domain" description="PAC" evidence="3">
    <location>
        <begin position="95"/>
        <end position="147"/>
    </location>
</feature>
<proteinExistence type="predicted"/>
<name>A0A1F2UH39_9ACTN</name>
<dbReference type="Pfam" id="PF00989">
    <property type="entry name" value="PAS"/>
    <property type="match status" value="2"/>
</dbReference>
<dbReference type="PANTHER" id="PTHR44757">
    <property type="entry name" value="DIGUANYLATE CYCLASE DGCP"/>
    <property type="match status" value="1"/>
</dbReference>
<dbReference type="InterPro" id="IPR000700">
    <property type="entry name" value="PAS-assoc_C"/>
</dbReference>
<protein>
    <recommendedName>
        <fullName evidence="6">PAS domain S-box protein</fullName>
    </recommendedName>
</protein>
<dbReference type="InterPro" id="IPR013656">
    <property type="entry name" value="PAS_4"/>
</dbReference>
<dbReference type="Gene3D" id="3.30.450.20">
    <property type="entry name" value="PAS domain"/>
    <property type="match status" value="4"/>
</dbReference>
<feature type="coiled-coil region" evidence="1">
    <location>
        <begin position="373"/>
        <end position="400"/>
    </location>
</feature>
<dbReference type="AlphaFoldDB" id="A0A1F2UH39"/>
<evidence type="ECO:0000259" key="3">
    <source>
        <dbReference type="PROSITE" id="PS50113"/>
    </source>
</evidence>
<gene>
    <name evidence="4" type="ORF">A2074_01875</name>
</gene>
<reference evidence="4 5" key="1">
    <citation type="journal article" date="2016" name="Nat. Commun.">
        <title>Thousands of microbial genomes shed light on interconnected biogeochemical processes in an aquifer system.</title>
        <authorList>
            <person name="Anantharaman K."/>
            <person name="Brown C.T."/>
            <person name="Hug L.A."/>
            <person name="Sharon I."/>
            <person name="Castelle C.J."/>
            <person name="Probst A.J."/>
            <person name="Thomas B.C."/>
            <person name="Singh A."/>
            <person name="Wilkins M.J."/>
            <person name="Karaoz U."/>
            <person name="Brodie E.L."/>
            <person name="Williams K.H."/>
            <person name="Hubbard S.S."/>
            <person name="Banfield J.F."/>
        </authorList>
    </citation>
    <scope>NUCLEOTIDE SEQUENCE [LARGE SCALE GENOMIC DNA]</scope>
</reference>
<accession>A0A1F2UH39</accession>
<dbReference type="GO" id="GO:0006355">
    <property type="term" value="P:regulation of DNA-templated transcription"/>
    <property type="evidence" value="ECO:0007669"/>
    <property type="project" value="InterPro"/>
</dbReference>
<dbReference type="NCBIfam" id="TIGR00229">
    <property type="entry name" value="sensory_box"/>
    <property type="match status" value="4"/>
</dbReference>
<feature type="domain" description="PAS" evidence="2">
    <location>
        <begin position="390"/>
        <end position="460"/>
    </location>
</feature>
<dbReference type="SMART" id="SM00091">
    <property type="entry name" value="PAS"/>
    <property type="match status" value="4"/>
</dbReference>
<evidence type="ECO:0008006" key="6">
    <source>
        <dbReference type="Google" id="ProtNLM"/>
    </source>
</evidence>
<evidence type="ECO:0000256" key="1">
    <source>
        <dbReference type="SAM" id="Coils"/>
    </source>
</evidence>
<dbReference type="InterPro" id="IPR013655">
    <property type="entry name" value="PAS_fold_3"/>
</dbReference>
<dbReference type="SUPFAM" id="SSF55785">
    <property type="entry name" value="PYP-like sensor domain (PAS domain)"/>
    <property type="match status" value="4"/>
</dbReference>
<sequence length="516" mass="59523">MNSNKREEEFVDFENDIAMLRAIIDSAPEGMVVADSRGDVVLTNRVADELHTHPVSGQKAARDLFGLKVVDSSNEPYSPEDLPLKRSALKGEASANIELALVWADGARRELLMNTAPIKDADGINIGAVGIFQDITRRKQRADDVRESRKQVIDILNSITDAFFALDNCWRFTYLNKRAEKLLRRKRENLLFRNIWDEFPEARDSIFYREYERAKKENIPVSFEEYYQPLEIWVKVDAYPYKNGLSVFFSDISEQKRITQELQEHQQLLQGIIYSTSSIIFVKDIKGRFVLVNHQFERVFNIDKEKLLGKTDFELFKHDVAEKFTAHDREIFENGQLLEFEETAPLEDGVHTYITLKFPLRNVDGDIYALCGIATDITNRKRAEQELKESEERFRATFELAAVGIAHVDLNGRFIRLNTIYCDIVGYSKDELSQLSFEDITHPDDLENDLRQARALLEGKISTYSMEKRYIKKDGSIVWVNLSASMVRDEAGKPLYYIAVVEDISERKRAKELSDS</sequence>
<comment type="caution">
    <text evidence="4">The sequence shown here is derived from an EMBL/GenBank/DDBJ whole genome shotgun (WGS) entry which is preliminary data.</text>
</comment>
<dbReference type="InterPro" id="IPR001610">
    <property type="entry name" value="PAC"/>
</dbReference>
<feature type="domain" description="PAC" evidence="3">
    <location>
        <begin position="464"/>
        <end position="516"/>
    </location>
</feature>
<dbReference type="Pfam" id="PF08448">
    <property type="entry name" value="PAS_4"/>
    <property type="match status" value="1"/>
</dbReference>
<evidence type="ECO:0000313" key="4">
    <source>
        <dbReference type="EMBL" id="OFW32361.1"/>
    </source>
</evidence>
<dbReference type="InterPro" id="IPR052155">
    <property type="entry name" value="Biofilm_reg_signaling"/>
</dbReference>
<dbReference type="EMBL" id="MELI01000098">
    <property type="protein sequence ID" value="OFW32361.1"/>
    <property type="molecule type" value="Genomic_DNA"/>
</dbReference>
<organism evidence="4 5">
    <name type="scientific">Candidatus Aquicultor primus</name>
    <dbReference type="NCBI Taxonomy" id="1797195"/>
    <lineage>
        <taxon>Bacteria</taxon>
        <taxon>Bacillati</taxon>
        <taxon>Actinomycetota</taxon>
        <taxon>Candidatus Aquicultoria</taxon>
        <taxon>Candidatus Aquicultorales</taxon>
        <taxon>Candidatus Aquicultoraceae</taxon>
        <taxon>Candidatus Aquicultor</taxon>
    </lineage>
</organism>
<dbReference type="PANTHER" id="PTHR44757:SF2">
    <property type="entry name" value="BIOFILM ARCHITECTURE MAINTENANCE PROTEIN MBAA"/>
    <property type="match status" value="1"/>
</dbReference>
<dbReference type="CDD" id="cd00130">
    <property type="entry name" value="PAS"/>
    <property type="match status" value="3"/>
</dbReference>
<evidence type="ECO:0000259" key="2">
    <source>
        <dbReference type="PROSITE" id="PS50112"/>
    </source>
</evidence>
<dbReference type="PROSITE" id="PS50113">
    <property type="entry name" value="PAC"/>
    <property type="match status" value="3"/>
</dbReference>
<feature type="domain" description="PAS" evidence="2">
    <location>
        <begin position="265"/>
        <end position="335"/>
    </location>
</feature>
<dbReference type="PROSITE" id="PS50112">
    <property type="entry name" value="PAS"/>
    <property type="match status" value="3"/>
</dbReference>
<dbReference type="InterPro" id="IPR035965">
    <property type="entry name" value="PAS-like_dom_sf"/>
</dbReference>
<dbReference type="Pfam" id="PF08447">
    <property type="entry name" value="PAS_3"/>
    <property type="match status" value="1"/>
</dbReference>
<keyword evidence="1" id="KW-0175">Coiled coil</keyword>
<dbReference type="Proteomes" id="UP000178086">
    <property type="component" value="Unassembled WGS sequence"/>
</dbReference>
<feature type="domain" description="PAC" evidence="3">
    <location>
        <begin position="336"/>
        <end position="389"/>
    </location>
</feature>
<feature type="domain" description="PAS" evidence="2">
    <location>
        <begin position="148"/>
        <end position="218"/>
    </location>
</feature>
<dbReference type="InterPro" id="IPR013767">
    <property type="entry name" value="PAS_fold"/>
</dbReference>
<dbReference type="InterPro" id="IPR000014">
    <property type="entry name" value="PAS"/>
</dbReference>